<feature type="compositionally biased region" description="Basic residues" evidence="1">
    <location>
        <begin position="205"/>
        <end position="214"/>
    </location>
</feature>
<evidence type="ECO:0000256" key="2">
    <source>
        <dbReference type="SAM" id="SignalP"/>
    </source>
</evidence>
<reference evidence="4" key="2">
    <citation type="journal article" date="2008" name="Nucleic Acids Res.">
        <title>The rice annotation project database (RAP-DB): 2008 update.</title>
        <authorList>
            <consortium name="The rice annotation project (RAP)"/>
        </authorList>
    </citation>
    <scope>GENOME REANNOTATION</scope>
    <source>
        <strain evidence="4">cv. Nipponbare</strain>
    </source>
</reference>
<feature type="region of interest" description="Disordered" evidence="1">
    <location>
        <begin position="131"/>
        <end position="170"/>
    </location>
</feature>
<dbReference type="EMBL" id="AC091732">
    <property type="protein sequence ID" value="AAL77159.1"/>
    <property type="molecule type" value="Genomic_DNA"/>
</dbReference>
<sequence>MSWHRAGVLLLGAQSCLPVPGVPAVGGIGSVLLSMARMGWKLCHVFRLYTVVLPIGLFFADKIQCRGEISSTLMMDRLLNIPGPSLGSIENIELAKFRSKNFDRWWGDWKQHIFHQPASMYMTDLFPDVVPQTTESSPHRKSNSGRDIEYAPGLLRNGGGLSPPVTGYHAPKTSSLLQGLIKEPADVGRKRKTKVLAIDPSAQASKKRAKKHKPKPADDLPALDPCIEQALDEEDIEEDVDQAAAEISDTEKTPSASPKQTPPTPSAPAHFSRKKKTPVRKKSAVASPKPIPPPPRPPSPPVQSESSDHTPSAPGSHNVEEEEQPAAPTILV</sequence>
<dbReference type="Proteomes" id="UP000000763">
    <property type="component" value="Chromosome 10"/>
</dbReference>
<protein>
    <submittedName>
        <fullName evidence="3">Polyprotein</fullName>
    </submittedName>
</protein>
<name>A0A5S6R8M0_ORYSJ</name>
<keyword evidence="2" id="KW-0732">Signal</keyword>
<dbReference type="PROSITE" id="PS51257">
    <property type="entry name" value="PROKAR_LIPOPROTEIN"/>
    <property type="match status" value="1"/>
</dbReference>
<evidence type="ECO:0000313" key="3">
    <source>
        <dbReference type="EMBL" id="AAL77159.1"/>
    </source>
</evidence>
<organism evidence="3 4">
    <name type="scientific">Oryza sativa subsp. japonica</name>
    <name type="common">Rice</name>
    <dbReference type="NCBI Taxonomy" id="39947"/>
    <lineage>
        <taxon>Eukaryota</taxon>
        <taxon>Viridiplantae</taxon>
        <taxon>Streptophyta</taxon>
        <taxon>Embryophyta</taxon>
        <taxon>Tracheophyta</taxon>
        <taxon>Spermatophyta</taxon>
        <taxon>Magnoliopsida</taxon>
        <taxon>Liliopsida</taxon>
        <taxon>Poales</taxon>
        <taxon>Poaceae</taxon>
        <taxon>BOP clade</taxon>
        <taxon>Oryzoideae</taxon>
        <taxon>Oryzeae</taxon>
        <taxon>Oryzinae</taxon>
        <taxon>Oryza</taxon>
        <taxon>Oryza sativa</taxon>
    </lineage>
</organism>
<reference evidence="4" key="1">
    <citation type="journal article" date="2005" name="Nature">
        <title>The map-based sequence of the rice genome.</title>
        <authorList>
            <consortium name="International rice genome sequencing project (IRGSP)"/>
            <person name="Matsumoto T."/>
            <person name="Wu J."/>
            <person name="Kanamori H."/>
            <person name="Katayose Y."/>
            <person name="Fujisawa M."/>
            <person name="Namiki N."/>
            <person name="Mizuno H."/>
            <person name="Yamamoto K."/>
            <person name="Antonio B.A."/>
            <person name="Baba T."/>
            <person name="Sakata K."/>
            <person name="Nagamura Y."/>
            <person name="Aoki H."/>
            <person name="Arikawa K."/>
            <person name="Arita K."/>
            <person name="Bito T."/>
            <person name="Chiden Y."/>
            <person name="Fujitsuka N."/>
            <person name="Fukunaka R."/>
            <person name="Hamada M."/>
            <person name="Harada C."/>
            <person name="Hayashi A."/>
            <person name="Hijishita S."/>
            <person name="Honda M."/>
            <person name="Hosokawa S."/>
            <person name="Ichikawa Y."/>
            <person name="Idonuma A."/>
            <person name="Iijima M."/>
            <person name="Ikeda M."/>
            <person name="Ikeno M."/>
            <person name="Ito K."/>
            <person name="Ito S."/>
            <person name="Ito T."/>
            <person name="Ito Y."/>
            <person name="Ito Y."/>
            <person name="Iwabuchi A."/>
            <person name="Kamiya K."/>
            <person name="Karasawa W."/>
            <person name="Kurita K."/>
            <person name="Katagiri S."/>
            <person name="Kikuta A."/>
            <person name="Kobayashi H."/>
            <person name="Kobayashi N."/>
            <person name="Machita K."/>
            <person name="Maehara T."/>
            <person name="Masukawa M."/>
            <person name="Mizubayashi T."/>
            <person name="Mukai Y."/>
            <person name="Nagasaki H."/>
            <person name="Nagata Y."/>
            <person name="Naito S."/>
            <person name="Nakashima M."/>
            <person name="Nakama Y."/>
            <person name="Nakamichi Y."/>
            <person name="Nakamura M."/>
            <person name="Meguro A."/>
            <person name="Negishi M."/>
            <person name="Ohta I."/>
            <person name="Ohta T."/>
            <person name="Okamoto M."/>
            <person name="Ono N."/>
            <person name="Saji S."/>
            <person name="Sakaguchi M."/>
            <person name="Sakai K."/>
            <person name="Shibata M."/>
            <person name="Shimokawa T."/>
            <person name="Song J."/>
            <person name="Takazaki Y."/>
            <person name="Terasawa K."/>
            <person name="Tsugane M."/>
            <person name="Tsuji K."/>
            <person name="Ueda S."/>
            <person name="Waki K."/>
            <person name="Yamagata H."/>
            <person name="Yamamoto M."/>
            <person name="Yamamoto S."/>
            <person name="Yamane H."/>
            <person name="Yoshiki S."/>
            <person name="Yoshihara R."/>
            <person name="Yukawa K."/>
            <person name="Zhong H."/>
            <person name="Yano M."/>
            <person name="Yuan Q."/>
            <person name="Ouyang S."/>
            <person name="Liu J."/>
            <person name="Jones K.M."/>
            <person name="Gansberger K."/>
            <person name="Moffat K."/>
            <person name="Hill J."/>
            <person name="Bera J."/>
            <person name="Fadrosh D."/>
            <person name="Jin S."/>
            <person name="Johri S."/>
            <person name="Kim M."/>
            <person name="Overton L."/>
            <person name="Reardon M."/>
            <person name="Tsitrin T."/>
            <person name="Vuong H."/>
            <person name="Weaver B."/>
            <person name="Ciecko A."/>
            <person name="Tallon L."/>
            <person name="Jackson J."/>
            <person name="Pai G."/>
            <person name="Aken S.V."/>
            <person name="Utterback T."/>
            <person name="Reidmuller S."/>
            <person name="Feldblyum T."/>
            <person name="Hsiao J."/>
            <person name="Zismann V."/>
            <person name="Iobst S."/>
            <person name="de Vazeille A.R."/>
            <person name="Buell C.R."/>
            <person name="Ying K."/>
            <person name="Li Y."/>
            <person name="Lu T."/>
            <person name="Huang Y."/>
            <person name="Zhao Q."/>
            <person name="Feng Q."/>
            <person name="Zhang L."/>
            <person name="Zhu J."/>
            <person name="Weng Q."/>
            <person name="Mu J."/>
            <person name="Lu Y."/>
            <person name="Fan D."/>
            <person name="Liu Y."/>
            <person name="Guan J."/>
            <person name="Zhang Y."/>
            <person name="Yu S."/>
            <person name="Liu X."/>
            <person name="Zhang Y."/>
            <person name="Hong G."/>
            <person name="Han B."/>
            <person name="Choisne N."/>
            <person name="Demange N."/>
            <person name="Orjeda G."/>
            <person name="Samain S."/>
            <person name="Cattolico L."/>
            <person name="Pelletier E."/>
            <person name="Couloux A."/>
            <person name="Segurens B."/>
            <person name="Wincker P."/>
            <person name="D'Hont A."/>
            <person name="Scarpelli C."/>
            <person name="Weissenbach J."/>
            <person name="Salanoubat M."/>
            <person name="Quetier F."/>
            <person name="Yu Y."/>
            <person name="Kim H.R."/>
            <person name="Rambo T."/>
            <person name="Currie J."/>
            <person name="Collura K."/>
            <person name="Luo M."/>
            <person name="Yang T."/>
            <person name="Ammiraju J.S.S."/>
            <person name="Engler F."/>
            <person name="Soderlund C."/>
            <person name="Wing R.A."/>
            <person name="Palmer L.E."/>
            <person name="de la Bastide M."/>
            <person name="Spiegel L."/>
            <person name="Nascimento L."/>
            <person name="Zutavern T."/>
            <person name="O'Shaughnessy A."/>
            <person name="Dike S."/>
            <person name="Dedhia N."/>
            <person name="Preston R."/>
            <person name="Balija V."/>
            <person name="McCombie W.R."/>
            <person name="Chow T."/>
            <person name="Chen H."/>
            <person name="Chung M."/>
            <person name="Chen C."/>
            <person name="Shaw J."/>
            <person name="Wu H."/>
            <person name="Hsiao K."/>
            <person name="Chao Y."/>
            <person name="Chu M."/>
            <person name="Cheng C."/>
            <person name="Hour A."/>
            <person name="Lee P."/>
            <person name="Lin S."/>
            <person name="Lin Y."/>
            <person name="Liou J."/>
            <person name="Liu S."/>
            <person name="Hsing Y."/>
            <person name="Raghuvanshi S."/>
            <person name="Mohanty A."/>
            <person name="Bharti A.K."/>
            <person name="Gaur A."/>
            <person name="Gupta V."/>
            <person name="Kumar D."/>
            <person name="Ravi V."/>
            <person name="Vij S."/>
            <person name="Kapur A."/>
            <person name="Khurana P."/>
            <person name="Khurana P."/>
            <person name="Khurana J.P."/>
            <person name="Tyagi A.K."/>
            <person name="Gaikwad K."/>
            <person name="Singh A."/>
            <person name="Dalal V."/>
            <person name="Srivastava S."/>
            <person name="Dixit A."/>
            <person name="Pal A.K."/>
            <person name="Ghazi I.A."/>
            <person name="Yadav M."/>
            <person name="Pandit A."/>
            <person name="Bhargava A."/>
            <person name="Sureshbabu K."/>
            <person name="Batra K."/>
            <person name="Sharma T.R."/>
            <person name="Mohapatra T."/>
            <person name="Singh N.K."/>
            <person name="Messing J."/>
            <person name="Nelson A.B."/>
            <person name="Fuks G."/>
            <person name="Kavchok S."/>
            <person name="Keizer G."/>
            <person name="Linton E."/>
            <person name="Llaca V."/>
            <person name="Song R."/>
            <person name="Tanyolac B."/>
            <person name="Young S."/>
            <person name="Ho-Il K."/>
            <person name="Hahn J.H."/>
            <person name="Sangsakoo G."/>
            <person name="Vanavichit A."/>
            <person name="de Mattos Luiz.A.T."/>
            <person name="Zimmer P.D."/>
            <person name="Malone G."/>
            <person name="Dellagostin O."/>
            <person name="de Oliveira A.C."/>
            <person name="Bevan M."/>
            <person name="Bancroft I."/>
            <person name="Minx P."/>
            <person name="Cordum H."/>
            <person name="Wilson R."/>
            <person name="Cheng Z."/>
            <person name="Jin W."/>
            <person name="Jiang J."/>
            <person name="Leong S.A."/>
            <person name="Iwama H."/>
            <person name="Gojobori T."/>
            <person name="Itoh T."/>
            <person name="Niimura Y."/>
            <person name="Fujii Y."/>
            <person name="Habara T."/>
            <person name="Sakai H."/>
            <person name="Sato Y."/>
            <person name="Wilson G."/>
            <person name="Kumar K."/>
            <person name="McCouch S."/>
            <person name="Juretic N."/>
            <person name="Hoen D."/>
            <person name="Wright S."/>
            <person name="Bruskiewich R."/>
            <person name="Bureau T."/>
            <person name="Miyao A."/>
            <person name="Hirochika H."/>
            <person name="Nishikawa T."/>
            <person name="Kadowaki K."/>
            <person name="Sugiura M."/>
            <person name="Burr B."/>
            <person name="Sasaki T."/>
        </authorList>
    </citation>
    <scope>NUCLEOTIDE SEQUENCE [LARGE SCALE GENOMIC DNA]</scope>
    <source>
        <strain evidence="4">cv. Nipponbare</strain>
    </source>
</reference>
<proteinExistence type="predicted"/>
<feature type="signal peptide" evidence="2">
    <location>
        <begin position="1"/>
        <end position="18"/>
    </location>
</feature>
<gene>
    <name evidence="3" type="primary">OSJNBb0091O09.10</name>
</gene>
<dbReference type="AlphaFoldDB" id="A0A5S6R8M0"/>
<feature type="chain" id="PRO_5024315520" evidence="2">
    <location>
        <begin position="19"/>
        <end position="332"/>
    </location>
</feature>
<evidence type="ECO:0000256" key="1">
    <source>
        <dbReference type="SAM" id="MobiDB-lite"/>
    </source>
</evidence>
<evidence type="ECO:0000313" key="4">
    <source>
        <dbReference type="Proteomes" id="UP000000763"/>
    </source>
</evidence>
<feature type="compositionally biased region" description="Pro residues" evidence="1">
    <location>
        <begin position="289"/>
        <end position="301"/>
    </location>
</feature>
<feature type="region of interest" description="Disordered" evidence="1">
    <location>
        <begin position="191"/>
        <end position="332"/>
    </location>
</feature>
<feature type="compositionally biased region" description="Basic residues" evidence="1">
    <location>
        <begin position="271"/>
        <end position="283"/>
    </location>
</feature>
<accession>A0A5S6R8M0</accession>
<feature type="compositionally biased region" description="Acidic residues" evidence="1">
    <location>
        <begin position="230"/>
        <end position="241"/>
    </location>
</feature>